<dbReference type="STRING" id="1043003.A0A074VJQ9"/>
<name>A0A074VJQ9_AURM1</name>
<dbReference type="Pfam" id="PF14811">
    <property type="entry name" value="TPD"/>
    <property type="match status" value="1"/>
</dbReference>
<evidence type="ECO:0000256" key="1">
    <source>
        <dbReference type="ARBA" id="ARBA00004123"/>
    </source>
</evidence>
<accession>A0A074VJQ9</accession>
<organism evidence="6 7">
    <name type="scientific">Aureobasidium melanogenum (strain CBS 110374)</name>
    <name type="common">Aureobasidium pullulans var. melanogenum</name>
    <dbReference type="NCBI Taxonomy" id="1043003"/>
    <lineage>
        <taxon>Eukaryota</taxon>
        <taxon>Fungi</taxon>
        <taxon>Dikarya</taxon>
        <taxon>Ascomycota</taxon>
        <taxon>Pezizomycotina</taxon>
        <taxon>Dothideomycetes</taxon>
        <taxon>Dothideomycetidae</taxon>
        <taxon>Dothideales</taxon>
        <taxon>Saccotheciaceae</taxon>
        <taxon>Aureobasidium</taxon>
    </lineage>
</organism>
<dbReference type="InterPro" id="IPR029404">
    <property type="entry name" value="CDIN1"/>
</dbReference>
<keyword evidence="4" id="KW-0539">Nucleus</keyword>
<evidence type="ECO:0000313" key="7">
    <source>
        <dbReference type="Proteomes" id="UP000030672"/>
    </source>
</evidence>
<dbReference type="GO" id="GO:0005634">
    <property type="term" value="C:nucleus"/>
    <property type="evidence" value="ECO:0007669"/>
    <property type="project" value="UniProtKB-SubCell"/>
</dbReference>
<dbReference type="PANTHER" id="PTHR31661:SF1">
    <property type="entry name" value="CDAN1-INTERACTING NUCLEASE 1"/>
    <property type="match status" value="1"/>
</dbReference>
<dbReference type="RefSeq" id="XP_040874881.1">
    <property type="nucleotide sequence ID" value="XM_041018743.1"/>
</dbReference>
<dbReference type="AlphaFoldDB" id="A0A074VJQ9"/>
<evidence type="ECO:0000256" key="2">
    <source>
        <dbReference type="ARBA" id="ARBA00004496"/>
    </source>
</evidence>
<protein>
    <recommendedName>
        <fullName evidence="5">CDAN1-interacting nuclease 1</fullName>
    </recommendedName>
</protein>
<proteinExistence type="predicted"/>
<dbReference type="GeneID" id="63912116"/>
<dbReference type="GO" id="GO:0005737">
    <property type="term" value="C:cytoplasm"/>
    <property type="evidence" value="ECO:0007669"/>
    <property type="project" value="UniProtKB-SubCell"/>
</dbReference>
<feature type="non-terminal residue" evidence="6">
    <location>
        <position position="1"/>
    </location>
</feature>
<reference evidence="6 7" key="1">
    <citation type="journal article" date="2014" name="BMC Genomics">
        <title>Genome sequencing of four Aureobasidium pullulans varieties: biotechnological potential, stress tolerance, and description of new species.</title>
        <authorList>
            <person name="Gostin Ar C."/>
            <person name="Ohm R.A."/>
            <person name="Kogej T."/>
            <person name="Sonjak S."/>
            <person name="Turk M."/>
            <person name="Zajc J."/>
            <person name="Zalar P."/>
            <person name="Grube M."/>
            <person name="Sun H."/>
            <person name="Han J."/>
            <person name="Sharma A."/>
            <person name="Chiniquy J."/>
            <person name="Ngan C.Y."/>
            <person name="Lipzen A."/>
            <person name="Barry K."/>
            <person name="Grigoriev I.V."/>
            <person name="Gunde-Cimerman N."/>
        </authorList>
    </citation>
    <scope>NUCLEOTIDE SEQUENCE [LARGE SCALE GENOMIC DNA]</scope>
    <source>
        <strain evidence="6 7">CBS 110374</strain>
    </source>
</reference>
<dbReference type="Proteomes" id="UP000030672">
    <property type="component" value="Unassembled WGS sequence"/>
</dbReference>
<dbReference type="HOGENOM" id="CLU_060127_0_0_1"/>
<comment type="subcellular location">
    <subcellularLocation>
        <location evidence="2">Cytoplasm</location>
    </subcellularLocation>
    <subcellularLocation>
        <location evidence="1">Nucleus</location>
    </subcellularLocation>
</comment>
<evidence type="ECO:0000256" key="5">
    <source>
        <dbReference type="ARBA" id="ARBA00023480"/>
    </source>
</evidence>
<evidence type="ECO:0000313" key="6">
    <source>
        <dbReference type="EMBL" id="KEQ57857.1"/>
    </source>
</evidence>
<keyword evidence="3" id="KW-0963">Cytoplasm</keyword>
<feature type="non-terminal residue" evidence="6">
    <location>
        <position position="198"/>
    </location>
</feature>
<sequence length="198" mass="21730">GVPRSLVELVFRAACSLRRQNPQPHTIATLTKTSLDLNIVSAILTAALRLLPPDNSSAGRQLHLEKERLSAECTKDAEAEFIARIAKLGVEFLTEAEQRSLAGTALPYGQKRGPTPDLLLKTPLLIDGHPCAWIEFKNDFGFKSSPFVTSGTKRQVKRYLDKIGPGIVVYRLGFESGLFAMPGVVCMRETEALEIIGR</sequence>
<evidence type="ECO:0000256" key="3">
    <source>
        <dbReference type="ARBA" id="ARBA00022490"/>
    </source>
</evidence>
<dbReference type="EMBL" id="KL584867">
    <property type="protein sequence ID" value="KEQ57857.1"/>
    <property type="molecule type" value="Genomic_DNA"/>
</dbReference>
<gene>
    <name evidence="6" type="ORF">M437DRAFT_14054</name>
</gene>
<evidence type="ECO:0000256" key="4">
    <source>
        <dbReference type="ARBA" id="ARBA00023242"/>
    </source>
</evidence>
<dbReference type="PANTHER" id="PTHR31661">
    <property type="entry name" value="SIMILAR TO CDNA SEQUENCE BC052040"/>
    <property type="match status" value="1"/>
</dbReference>
<keyword evidence="7" id="KW-1185">Reference proteome</keyword>